<name>A0A1J4RRE2_9BACT</name>
<proteinExistence type="predicted"/>
<sequence length="427" mass="49783">MSEQITTILKRKLDDLSTYGNIDAETRRNALKEELQFYVLNFIYHHPEYSKWIMYGGSALRIIHGLDRMSVDLDFEVSHAVTEKFLEELKKEVEGYFVNTYGADSDFLTIKITTGRGLLLKFHVGKELSLGNPSNQVHVKIDLNHFVAPKTVTERRPINRDQLSFVILTYNMGALMASKLAAIFLRGTRGVGDVVYEEKGRDIYDLLWYMGKKVVPDFDYMTAKGIDAKDPRALFDKLTLQINKVSDENLKNDLSPLFVDPTFIANWLRNWRESYLRLLDEYKIRTITELERVAVHQDFHSDNFSFIYWYKTEDGGSVRIIYTISDYWMDFRDGDLLIEIDKKLEDKFEFGSNGWSSRPTPQDKLKQYATLFYQKTEKYFKKTNHIMLGDVIITKVIRMKADNLNQKEQIVLNKSALLSCELDDLLK</sequence>
<protein>
    <recommendedName>
        <fullName evidence="3">Protein containing DUF1814</fullName>
    </recommendedName>
</protein>
<dbReference type="Gene3D" id="3.10.450.620">
    <property type="entry name" value="JHP933, nucleotidyltransferase-like core domain"/>
    <property type="match status" value="1"/>
</dbReference>
<dbReference type="Proteomes" id="UP000182753">
    <property type="component" value="Unassembled WGS sequence"/>
</dbReference>
<dbReference type="EMBL" id="MNUJ01000018">
    <property type="protein sequence ID" value="OIN89945.1"/>
    <property type="molecule type" value="Genomic_DNA"/>
</dbReference>
<evidence type="ECO:0008006" key="3">
    <source>
        <dbReference type="Google" id="ProtNLM"/>
    </source>
</evidence>
<dbReference type="InterPro" id="IPR014942">
    <property type="entry name" value="AbiEii"/>
</dbReference>
<comment type="caution">
    <text evidence="1">The sequence shown here is derived from an EMBL/GenBank/DDBJ whole genome shotgun (WGS) entry which is preliminary data.</text>
</comment>
<reference evidence="1 2" key="1">
    <citation type="journal article" date="2016" name="Environ. Microbiol.">
        <title>Genomic resolution of a cold subsurface aquifer community provides metabolic insights for novel microbes adapted to high CO concentrations.</title>
        <authorList>
            <person name="Probst A.J."/>
            <person name="Castelle C.J."/>
            <person name="Singh A."/>
            <person name="Brown C.T."/>
            <person name="Anantharaman K."/>
            <person name="Sharon I."/>
            <person name="Hug L.A."/>
            <person name="Burstein D."/>
            <person name="Emerson J.B."/>
            <person name="Thomas B.C."/>
            <person name="Banfield J.F."/>
        </authorList>
    </citation>
    <scope>NUCLEOTIDE SEQUENCE [LARGE SCALE GENOMIC DNA]</scope>
    <source>
        <strain evidence="1">CG1_02_42_45</strain>
    </source>
</reference>
<gene>
    <name evidence="1" type="ORF">AUJ40_00905</name>
</gene>
<evidence type="ECO:0000313" key="1">
    <source>
        <dbReference type="EMBL" id="OIN89945.1"/>
    </source>
</evidence>
<dbReference type="Pfam" id="PF08843">
    <property type="entry name" value="AbiEii"/>
    <property type="match status" value="1"/>
</dbReference>
<accession>A0A1J4RRE2</accession>
<dbReference type="AlphaFoldDB" id="A0A1J4RRE2"/>
<organism evidence="1 2">
    <name type="scientific">Candidatus Berkelbacteria bacterium CG1_02_42_45</name>
    <dbReference type="NCBI Taxonomy" id="1805036"/>
    <lineage>
        <taxon>Bacteria</taxon>
        <taxon>Candidatus Berkelbacteria</taxon>
    </lineage>
</organism>
<evidence type="ECO:0000313" key="2">
    <source>
        <dbReference type="Proteomes" id="UP000182753"/>
    </source>
</evidence>